<dbReference type="Proteomes" id="UP000639403">
    <property type="component" value="Unassembled WGS sequence"/>
</dbReference>
<proteinExistence type="predicted"/>
<organism evidence="1 2">
    <name type="scientific">Rhodonia placenta</name>
    <dbReference type="NCBI Taxonomy" id="104341"/>
    <lineage>
        <taxon>Eukaryota</taxon>
        <taxon>Fungi</taxon>
        <taxon>Dikarya</taxon>
        <taxon>Basidiomycota</taxon>
        <taxon>Agaricomycotina</taxon>
        <taxon>Agaricomycetes</taxon>
        <taxon>Polyporales</taxon>
        <taxon>Adustoporiaceae</taxon>
        <taxon>Rhodonia</taxon>
    </lineage>
</organism>
<reference evidence="1" key="2">
    <citation type="journal article" name="Front. Microbiol.">
        <title>Degradative Capacity of Two Strains of Rhodonia placenta: From Phenotype to Genotype.</title>
        <authorList>
            <person name="Kolle M."/>
            <person name="Horta M.A.C."/>
            <person name="Nowrousian M."/>
            <person name="Ohm R.A."/>
            <person name="Benz J.P."/>
            <person name="Pilgard A."/>
        </authorList>
    </citation>
    <scope>NUCLEOTIDE SEQUENCE</scope>
    <source>
        <strain evidence="1">FPRL280</strain>
    </source>
</reference>
<dbReference type="EMBL" id="JADOXO010000291">
    <property type="protein sequence ID" value="KAF9807157.1"/>
    <property type="molecule type" value="Genomic_DNA"/>
</dbReference>
<protein>
    <submittedName>
        <fullName evidence="1">Uncharacterized protein</fullName>
    </submittedName>
</protein>
<accession>A0A8H7NWD1</accession>
<reference evidence="1" key="1">
    <citation type="submission" date="2020-11" db="EMBL/GenBank/DDBJ databases">
        <authorList>
            <person name="Koelle M."/>
            <person name="Horta M.A.C."/>
            <person name="Nowrousian M."/>
            <person name="Ohm R.A."/>
            <person name="Benz P."/>
            <person name="Pilgard A."/>
        </authorList>
    </citation>
    <scope>NUCLEOTIDE SEQUENCE</scope>
    <source>
        <strain evidence="1">FPRL280</strain>
    </source>
</reference>
<sequence>MRVCTYMLEDIPGRLHWIRELEVGFDDMTDTSAYPSQDHLHLGHTTARLLILSLPSPLLSLNLNPGDKSKTESLAIQRQMLREMRSRLIELSLSIPSSDLSSIQHMQTIRRLTLSQLHSDNEEHPSHAERSQLSLSWPAVSSLTLGRCRLSMSDVARAFPNVRELRADCLSGSSSTSSVCWPHLDYVEGPKALFGTWSFDCHVHHLSVTSILHLATADDVTVLHTVARDGRLSMTGPTLSNLEQLVHVLIEHIHSLRYVSIDFISGRSKPSGGSWKIVHPDKERTVERICLHHAEQVRAKINAPDFDPALFTEG</sequence>
<comment type="caution">
    <text evidence="1">The sequence shown here is derived from an EMBL/GenBank/DDBJ whole genome shotgun (WGS) entry which is preliminary data.</text>
</comment>
<name>A0A8H7NWD1_9APHY</name>
<evidence type="ECO:0000313" key="1">
    <source>
        <dbReference type="EMBL" id="KAF9807157.1"/>
    </source>
</evidence>
<dbReference type="AlphaFoldDB" id="A0A8H7NWD1"/>
<gene>
    <name evidence="1" type="ORF">IEO21_08357</name>
</gene>
<evidence type="ECO:0000313" key="2">
    <source>
        <dbReference type="Proteomes" id="UP000639403"/>
    </source>
</evidence>